<dbReference type="RefSeq" id="XP_018129381.1">
    <property type="nucleotide sequence ID" value="XM_018275344.2"/>
</dbReference>
<protein>
    <submittedName>
        <fullName evidence="2">Uncharacterized protein</fullName>
    </submittedName>
</protein>
<name>A0A1B8GIL0_9PEZI</name>
<dbReference type="OrthoDB" id="5410926at2759"/>
<feature type="signal peptide" evidence="1">
    <location>
        <begin position="1"/>
        <end position="22"/>
    </location>
</feature>
<reference evidence="3" key="2">
    <citation type="journal article" date="2018" name="Nat. Commun.">
        <title>Extreme sensitivity to ultraviolet light in the fungal pathogen causing white-nose syndrome of bats.</title>
        <authorList>
            <person name="Palmer J.M."/>
            <person name="Drees K.P."/>
            <person name="Foster J.T."/>
            <person name="Lindner D.L."/>
        </authorList>
    </citation>
    <scope>NUCLEOTIDE SEQUENCE [LARGE SCALE GENOMIC DNA]</scope>
    <source>
        <strain evidence="3">UAMH 10579</strain>
    </source>
</reference>
<dbReference type="EMBL" id="KV460234">
    <property type="protein sequence ID" value="OBT95648.1"/>
    <property type="molecule type" value="Genomic_DNA"/>
</dbReference>
<keyword evidence="3" id="KW-1185">Reference proteome</keyword>
<sequence>MRLRTLVPALSALLLAPPSTTASHLRASPFSAAYLSTSTFDSLIKRQSCPADYNSCASLSAPNSASNCCAASSLCALDNAGNIACCPLGSYCTGIISIAPSPTTSHTGPITSAPTETQTAAPATGYVPNTFYPFPIIFASGTNFGDKAQCEAAYESCAGYYQQCTQRLEGGGGGFGVTVAGPGGGITVAGGAGVSVGIESATKICSSLSGEACPGTAATCTAAGDGTDNGAGVATTTPSQTGFVVGDPGAGAAPGIEVGRWGLGMVVIVGLVTGWGI</sequence>
<proteinExistence type="predicted"/>
<dbReference type="PANTHER" id="PTHR39599:SF1">
    <property type="entry name" value="GPI-ANCHORED PROTEIN (EUROFUNG)"/>
    <property type="match status" value="1"/>
</dbReference>
<feature type="chain" id="PRO_5008608615" evidence="1">
    <location>
        <begin position="23"/>
        <end position="277"/>
    </location>
</feature>
<dbReference type="GeneID" id="28839272"/>
<accession>A0A1B8GIL0</accession>
<reference evidence="2 3" key="1">
    <citation type="submission" date="2016-03" db="EMBL/GenBank/DDBJ databases">
        <title>Comparative genomics of Pseudogymnoascus destructans, the fungus causing white-nose syndrome of bats.</title>
        <authorList>
            <person name="Palmer J.M."/>
            <person name="Drees K.P."/>
            <person name="Foster J.T."/>
            <person name="Lindner D.L."/>
        </authorList>
    </citation>
    <scope>NUCLEOTIDE SEQUENCE [LARGE SCALE GENOMIC DNA]</scope>
    <source>
        <strain evidence="2 3">UAMH 10579</strain>
    </source>
</reference>
<organism evidence="2 3">
    <name type="scientific">Pseudogymnoascus verrucosus</name>
    <dbReference type="NCBI Taxonomy" id="342668"/>
    <lineage>
        <taxon>Eukaryota</taxon>
        <taxon>Fungi</taxon>
        <taxon>Dikarya</taxon>
        <taxon>Ascomycota</taxon>
        <taxon>Pezizomycotina</taxon>
        <taxon>Leotiomycetes</taxon>
        <taxon>Thelebolales</taxon>
        <taxon>Thelebolaceae</taxon>
        <taxon>Pseudogymnoascus</taxon>
    </lineage>
</organism>
<keyword evidence="1" id="KW-0732">Signal</keyword>
<dbReference type="PANTHER" id="PTHR39599">
    <property type="entry name" value="GPI-ANCHORED PROTEIN (EUROFUNG)-RELATED-RELATED"/>
    <property type="match status" value="1"/>
</dbReference>
<evidence type="ECO:0000313" key="3">
    <source>
        <dbReference type="Proteomes" id="UP000091956"/>
    </source>
</evidence>
<evidence type="ECO:0000313" key="2">
    <source>
        <dbReference type="EMBL" id="OBT95648.1"/>
    </source>
</evidence>
<dbReference type="AlphaFoldDB" id="A0A1B8GIL0"/>
<dbReference type="Proteomes" id="UP000091956">
    <property type="component" value="Unassembled WGS sequence"/>
</dbReference>
<gene>
    <name evidence="2" type="ORF">VE01_05886</name>
</gene>
<evidence type="ECO:0000256" key="1">
    <source>
        <dbReference type="SAM" id="SignalP"/>
    </source>
</evidence>